<comment type="caution">
    <text evidence="4">The sequence shown here is derived from an EMBL/GenBank/DDBJ whole genome shotgun (WGS) entry which is preliminary data.</text>
</comment>
<dbReference type="GO" id="GO:0008270">
    <property type="term" value="F:zinc ion binding"/>
    <property type="evidence" value="ECO:0007669"/>
    <property type="project" value="UniProtKB-KW"/>
</dbReference>
<keyword evidence="5" id="KW-1185">Reference proteome</keyword>
<evidence type="ECO:0000313" key="4">
    <source>
        <dbReference type="EMBL" id="RHZ81975.1"/>
    </source>
</evidence>
<reference evidence="4 5" key="1">
    <citation type="submission" date="2018-08" db="EMBL/GenBank/DDBJ databases">
        <title>Genome and evolution of the arbuscular mycorrhizal fungus Diversispora epigaea (formerly Glomus versiforme) and its bacterial endosymbionts.</title>
        <authorList>
            <person name="Sun X."/>
            <person name="Fei Z."/>
            <person name="Harrison M."/>
        </authorList>
    </citation>
    <scope>NUCLEOTIDE SEQUENCE [LARGE SCALE GENOMIC DNA]</scope>
    <source>
        <strain evidence="4 5">IT104</strain>
    </source>
</reference>
<dbReference type="PROSITE" id="PS50158">
    <property type="entry name" value="ZF_CCHC"/>
    <property type="match status" value="2"/>
</dbReference>
<feature type="region of interest" description="Disordered" evidence="2">
    <location>
        <begin position="535"/>
        <end position="567"/>
    </location>
</feature>
<dbReference type="SMART" id="SM00343">
    <property type="entry name" value="ZnF_C2HC"/>
    <property type="match status" value="2"/>
</dbReference>
<dbReference type="OrthoDB" id="2430591at2759"/>
<feature type="region of interest" description="Disordered" evidence="2">
    <location>
        <begin position="699"/>
        <end position="731"/>
    </location>
</feature>
<dbReference type="GO" id="GO:0003676">
    <property type="term" value="F:nucleic acid binding"/>
    <property type="evidence" value="ECO:0007669"/>
    <property type="project" value="InterPro"/>
</dbReference>
<keyword evidence="1" id="KW-0479">Metal-binding</keyword>
<dbReference type="GO" id="GO:0006508">
    <property type="term" value="P:proteolysis"/>
    <property type="evidence" value="ECO:0007669"/>
    <property type="project" value="InterPro"/>
</dbReference>
<evidence type="ECO:0000256" key="1">
    <source>
        <dbReference type="PROSITE-ProRule" id="PRU00047"/>
    </source>
</evidence>
<feature type="domain" description="CCHC-type" evidence="3">
    <location>
        <begin position="506"/>
        <end position="522"/>
    </location>
</feature>
<name>A0A397J103_9GLOM</name>
<keyword evidence="1" id="KW-0862">Zinc</keyword>
<proteinExistence type="predicted"/>
<dbReference type="EMBL" id="PQFF01000107">
    <property type="protein sequence ID" value="RHZ81975.1"/>
    <property type="molecule type" value="Genomic_DNA"/>
</dbReference>
<dbReference type="InterPro" id="IPR001878">
    <property type="entry name" value="Znf_CCHC"/>
</dbReference>
<dbReference type="Pfam" id="PF00098">
    <property type="entry name" value="zf-CCHC"/>
    <property type="match status" value="2"/>
</dbReference>
<dbReference type="InterPro" id="IPR001969">
    <property type="entry name" value="Aspartic_peptidase_AS"/>
</dbReference>
<gene>
    <name evidence="4" type="ORF">Glove_115g110</name>
</gene>
<evidence type="ECO:0000259" key="3">
    <source>
        <dbReference type="PROSITE" id="PS50158"/>
    </source>
</evidence>
<sequence length="981" mass="113800">MTLRIKQFKNSLSAIKNQFWKLQHDLILKEDYIKYLEKRLQKALQTSESQEKYIDYLKKQLVIFQENIDALNEKIEIISSRKSSPDPYTQALEDQDRDMANLNPIIQINQGLNRIENHLRGVVTPLNSPINIINGIRGSLNAVRHNYQSAYQDIDDIIAQRDDRDNQILRLQQDVNRYKQLDTLQQNHINQLIQDGITLQNRVGGIERSRNFWKLNAIFIKTRKGKRIKYWRDQFILRYEKWKNKTHGARQIINNLNQQIFALQNNPLVNPSNMAAIQDVTSALSSIIAQIPMYIGQKPPNEYYNKFIQVFQYGNTLDVVGFNDAVKTRMLSSRLVERFIPPNPFQNSTSNQINTPALFLGTSQASMKVFINEKFSPLDTPDSYKQRIRTFTHSIADADCLPILYNHLPENLELRVKMTAPATKDAFFTNLRNCWLESNRSRKKLGYLDYGSRNPDTLIKFVDDELYNRLGHENYHLRREPFVYTIKKLAKKPAKKSTKVTKVIYKCSNCGKIGHRKNMCPEGTKFKKVNYTYQSEPENSNDEEVVILEDDDTKDKEKEEEESISDNEPQNCFNEVFLESLKYMISELVPHCPKEILIEARVFLNNLFIKMKDQFDSYYGEKYTVKERNKDNTRVIIRASTSGVKKVYTIKKLAKKPAKKSTKVTKVIYKCSNCGKIGHRKNMCPEGTKFKKVNYTYQSEPENSNDEEVVILEDDDTKDKEKEEEESISDNEPQNCFNEVFLESLKYMISELVPHCPKEILIEARVFLNNLFIKMKDQFDSYYGEKYTVKERNKVWEIIAKKYLTIFQPLIEIIKEQTPNSSSHKETNHDYKLISSPEKLDNSITLNHTIKVYQGAQIRQNWPNPFEIDFLNIKEPNDVATISCRISDLIIPYAILDTGADDSLFTDNIPEYLGIKIDTKNVHKLTGAVRDSQSIGTSYNIPISIDSGNDSITVSEKEISVISTKKDRNGNDISIMILGTK</sequence>
<keyword evidence="1" id="KW-0863">Zinc-finger</keyword>
<evidence type="ECO:0000256" key="2">
    <source>
        <dbReference type="SAM" id="MobiDB-lite"/>
    </source>
</evidence>
<dbReference type="AlphaFoldDB" id="A0A397J103"/>
<dbReference type="STRING" id="1348612.A0A397J103"/>
<protein>
    <recommendedName>
        <fullName evidence="3">CCHC-type domain-containing protein</fullName>
    </recommendedName>
</protein>
<dbReference type="GO" id="GO:0004190">
    <property type="term" value="F:aspartic-type endopeptidase activity"/>
    <property type="evidence" value="ECO:0007669"/>
    <property type="project" value="InterPro"/>
</dbReference>
<dbReference type="PROSITE" id="PS00141">
    <property type="entry name" value="ASP_PROTEASE"/>
    <property type="match status" value="1"/>
</dbReference>
<feature type="domain" description="CCHC-type" evidence="3">
    <location>
        <begin position="670"/>
        <end position="686"/>
    </location>
</feature>
<evidence type="ECO:0000313" key="5">
    <source>
        <dbReference type="Proteomes" id="UP000266861"/>
    </source>
</evidence>
<dbReference type="Proteomes" id="UP000266861">
    <property type="component" value="Unassembled WGS sequence"/>
</dbReference>
<feature type="compositionally biased region" description="Acidic residues" evidence="2">
    <location>
        <begin position="703"/>
        <end position="729"/>
    </location>
</feature>
<organism evidence="4 5">
    <name type="scientific">Diversispora epigaea</name>
    <dbReference type="NCBI Taxonomy" id="1348612"/>
    <lineage>
        <taxon>Eukaryota</taxon>
        <taxon>Fungi</taxon>
        <taxon>Fungi incertae sedis</taxon>
        <taxon>Mucoromycota</taxon>
        <taxon>Glomeromycotina</taxon>
        <taxon>Glomeromycetes</taxon>
        <taxon>Diversisporales</taxon>
        <taxon>Diversisporaceae</taxon>
        <taxon>Diversispora</taxon>
    </lineage>
</organism>
<accession>A0A397J103</accession>
<feature type="compositionally biased region" description="Acidic residues" evidence="2">
    <location>
        <begin position="539"/>
        <end position="565"/>
    </location>
</feature>